<evidence type="ECO:0000313" key="2">
    <source>
        <dbReference type="Proteomes" id="UP001157502"/>
    </source>
</evidence>
<proteinExistence type="predicted"/>
<keyword evidence="2" id="KW-1185">Reference proteome</keyword>
<name>A0ACC2H5S2_DALPE</name>
<protein>
    <submittedName>
        <fullName evidence="1">Uncharacterized protein</fullName>
    </submittedName>
</protein>
<reference evidence="1" key="1">
    <citation type="submission" date="2021-05" db="EMBL/GenBank/DDBJ databases">
        <authorList>
            <person name="Pan Q."/>
            <person name="Jouanno E."/>
            <person name="Zahm M."/>
            <person name="Klopp C."/>
            <person name="Cabau C."/>
            <person name="Louis A."/>
            <person name="Berthelot C."/>
            <person name="Parey E."/>
            <person name="Roest Crollius H."/>
            <person name="Montfort J."/>
            <person name="Robinson-Rechavi M."/>
            <person name="Bouchez O."/>
            <person name="Lampietro C."/>
            <person name="Lopez Roques C."/>
            <person name="Donnadieu C."/>
            <person name="Postlethwait J."/>
            <person name="Bobe J."/>
            <person name="Dillon D."/>
            <person name="Chandos A."/>
            <person name="von Hippel F."/>
            <person name="Guiguen Y."/>
        </authorList>
    </citation>
    <scope>NUCLEOTIDE SEQUENCE</scope>
    <source>
        <strain evidence="1">YG-Jan2019</strain>
    </source>
</reference>
<dbReference type="EMBL" id="CM055732">
    <property type="protein sequence ID" value="KAJ8011106.1"/>
    <property type="molecule type" value="Genomic_DNA"/>
</dbReference>
<accession>A0ACC2H5S2</accession>
<organism evidence="1 2">
    <name type="scientific">Dallia pectoralis</name>
    <name type="common">Alaska blackfish</name>
    <dbReference type="NCBI Taxonomy" id="75939"/>
    <lineage>
        <taxon>Eukaryota</taxon>
        <taxon>Metazoa</taxon>
        <taxon>Chordata</taxon>
        <taxon>Craniata</taxon>
        <taxon>Vertebrata</taxon>
        <taxon>Euteleostomi</taxon>
        <taxon>Actinopterygii</taxon>
        <taxon>Neopterygii</taxon>
        <taxon>Teleostei</taxon>
        <taxon>Protacanthopterygii</taxon>
        <taxon>Esociformes</taxon>
        <taxon>Umbridae</taxon>
        <taxon>Dallia</taxon>
    </lineage>
</organism>
<gene>
    <name evidence="1" type="ORF">DPEC_G00054740</name>
</gene>
<comment type="caution">
    <text evidence="1">The sequence shown here is derived from an EMBL/GenBank/DDBJ whole genome shotgun (WGS) entry which is preliminary data.</text>
</comment>
<sequence length="115" mass="12889">MTPALQLVHDVCDEALWTRSKTSALDREYGGNGNTAAVSQTVRKKLWVSFGGGDVGEVFRNDRIKDGRCHTTHSPQQQGNLLRGREKWRHTAVNMERSTFSSHATEAYKGGLFRL</sequence>
<evidence type="ECO:0000313" key="1">
    <source>
        <dbReference type="EMBL" id="KAJ8011106.1"/>
    </source>
</evidence>
<dbReference type="Proteomes" id="UP001157502">
    <property type="component" value="Chromosome 5"/>
</dbReference>